<dbReference type="CDD" id="cd03801">
    <property type="entry name" value="GT4_PimA-like"/>
    <property type="match status" value="1"/>
</dbReference>
<evidence type="ECO:0000259" key="1">
    <source>
        <dbReference type="Pfam" id="PF00534"/>
    </source>
</evidence>
<evidence type="ECO:0000313" key="4">
    <source>
        <dbReference type="Proteomes" id="UP001341444"/>
    </source>
</evidence>
<name>A0ABU6MGG1_9BACI</name>
<evidence type="ECO:0000259" key="2">
    <source>
        <dbReference type="Pfam" id="PF13439"/>
    </source>
</evidence>
<accession>A0ABU6MGG1</accession>
<dbReference type="Gene3D" id="3.40.50.2000">
    <property type="entry name" value="Glycogen Phosphorylase B"/>
    <property type="match status" value="3"/>
</dbReference>
<comment type="caution">
    <text evidence="3">The sequence shown here is derived from an EMBL/GenBank/DDBJ whole genome shotgun (WGS) entry which is preliminary data.</text>
</comment>
<dbReference type="PANTHER" id="PTHR12526:SF630">
    <property type="entry name" value="GLYCOSYLTRANSFERASE"/>
    <property type="match status" value="1"/>
</dbReference>
<dbReference type="Proteomes" id="UP001341444">
    <property type="component" value="Unassembled WGS sequence"/>
</dbReference>
<dbReference type="EMBL" id="JARMAB010000012">
    <property type="protein sequence ID" value="MED1203369.1"/>
    <property type="molecule type" value="Genomic_DNA"/>
</dbReference>
<gene>
    <name evidence="3" type="ORF">P4T90_09795</name>
</gene>
<feature type="domain" description="Glycosyl transferase family 1" evidence="1">
    <location>
        <begin position="196"/>
        <end position="355"/>
    </location>
</feature>
<reference evidence="3 4" key="1">
    <citation type="submission" date="2023-03" db="EMBL/GenBank/DDBJ databases">
        <title>Bacillus Genome Sequencing.</title>
        <authorList>
            <person name="Dunlap C."/>
        </authorList>
    </citation>
    <scope>NUCLEOTIDE SEQUENCE [LARGE SCALE GENOMIC DNA]</scope>
    <source>
        <strain evidence="3 4">B-23453</strain>
    </source>
</reference>
<dbReference type="RefSeq" id="WP_083953223.1">
    <property type="nucleotide sequence ID" value="NZ_JARMAB010000012.1"/>
</dbReference>
<evidence type="ECO:0000313" key="3">
    <source>
        <dbReference type="EMBL" id="MED1203369.1"/>
    </source>
</evidence>
<protein>
    <submittedName>
        <fullName evidence="3">Glycosyltransferase</fullName>
    </submittedName>
</protein>
<proteinExistence type="predicted"/>
<keyword evidence="4" id="KW-1185">Reference proteome</keyword>
<organism evidence="3 4">
    <name type="scientific">Heyndrickxia acidicola</name>
    <dbReference type="NCBI Taxonomy" id="209389"/>
    <lineage>
        <taxon>Bacteria</taxon>
        <taxon>Bacillati</taxon>
        <taxon>Bacillota</taxon>
        <taxon>Bacilli</taxon>
        <taxon>Bacillales</taxon>
        <taxon>Bacillaceae</taxon>
        <taxon>Heyndrickxia</taxon>
    </lineage>
</organism>
<dbReference type="InterPro" id="IPR001296">
    <property type="entry name" value="Glyco_trans_1"/>
</dbReference>
<dbReference type="PANTHER" id="PTHR12526">
    <property type="entry name" value="GLYCOSYLTRANSFERASE"/>
    <property type="match status" value="1"/>
</dbReference>
<dbReference type="SUPFAM" id="SSF53756">
    <property type="entry name" value="UDP-Glycosyltransferase/glycogen phosphorylase"/>
    <property type="match status" value="2"/>
</dbReference>
<dbReference type="Pfam" id="PF00534">
    <property type="entry name" value="Glycos_transf_1"/>
    <property type="match status" value="1"/>
</dbReference>
<dbReference type="Pfam" id="PF13439">
    <property type="entry name" value="Glyco_transf_4"/>
    <property type="match status" value="1"/>
</dbReference>
<feature type="domain" description="Glycosyltransferase subfamily 4-like N-terminal" evidence="2">
    <location>
        <begin position="449"/>
        <end position="517"/>
    </location>
</feature>
<sequence length="711" mass="83718">MRKLRILVYGDIDLNIMDGSAVWLTSLANVLNQDENIRADVLLKAPIRKNHLIKDIEGLEQINVIDTFSYFKRERFQDWNRMTVQEAAGIMEKLDEENHYHCILVRGLNLVKQLLNSTLASRTIPYITDFTHDKQNIKQDEREILKEIYEAFPHMFVQTKEMGETLGEIIGVSGEKFQLLSPMIPDYEEMPSFKNQGFALCYTGKFAKAWYTEEMLDAFEKVNTSDPSILLHLAGDKFQGELSKRKKECIALFSESPQIQWAGAVSRKESNQLIKESDVGIAWRSEQIDNDSSVELSTKLLEYGREGKPILLRRTKIHEQLLGKNYPLFVENEQEFVEKTLEIFSDRKLYRSVAKTVHEACRPFTFKEVYKAIKPLLWSFHQEKIKIVFAGHDLKFIHMALEYFQKHPKYEVRIDKWQGHDKHDEAFSKECSEWADVVFCEWGLGNAVFYSRHKKKGQRVIVRMHLQERETVFPAQYQLKNIDRIIAISPYIYEEFHRTCSIPREKMVMIYNMIDTQKFNQPKLDEEQVKFNLGICGILPSRKRLDRALNILEALWQKDPRYTLYIKSRMPQELPWLRRRKEENDYYEAVFERINQAPWKNNVVFDEHGSDMEEWFRKIGYCLSTSDFESFHLAPMEGMSSGSFPVVLHWKGSETIYPKEFLFNEEEQAAIFIEKQTDMSLQKDDLMGYPRASFDRHLITEKLEECILSLL</sequence>
<dbReference type="InterPro" id="IPR028098">
    <property type="entry name" value="Glyco_trans_4-like_N"/>
</dbReference>